<dbReference type="Proteomes" id="UP000228496">
    <property type="component" value="Unassembled WGS sequence"/>
</dbReference>
<gene>
    <name evidence="1" type="ORF">COV29_01525</name>
</gene>
<name>A0A2J0QAW8_9BACT</name>
<proteinExistence type="predicted"/>
<reference evidence="1 2" key="1">
    <citation type="submission" date="2017-09" db="EMBL/GenBank/DDBJ databases">
        <title>Depth-based differentiation of microbial function through sediment-hosted aquifers and enrichment of novel symbionts in the deep terrestrial subsurface.</title>
        <authorList>
            <person name="Probst A.J."/>
            <person name="Ladd B."/>
            <person name="Jarett J.K."/>
            <person name="Geller-Mcgrath D.E."/>
            <person name="Sieber C.M."/>
            <person name="Emerson J.B."/>
            <person name="Anantharaman K."/>
            <person name="Thomas B.C."/>
            <person name="Malmstrom R."/>
            <person name="Stieglmeier M."/>
            <person name="Klingl A."/>
            <person name="Woyke T."/>
            <person name="Ryan C.M."/>
            <person name="Banfield J.F."/>
        </authorList>
    </citation>
    <scope>NUCLEOTIDE SEQUENCE [LARGE SCALE GENOMIC DNA]</scope>
    <source>
        <strain evidence="1">CG10_big_fil_rev_8_21_14_0_10_36_16</strain>
    </source>
</reference>
<protein>
    <submittedName>
        <fullName evidence="1">Uncharacterized protein</fullName>
    </submittedName>
</protein>
<evidence type="ECO:0000313" key="1">
    <source>
        <dbReference type="EMBL" id="PJE50939.1"/>
    </source>
</evidence>
<accession>A0A2J0QAW8</accession>
<comment type="caution">
    <text evidence="1">The sequence shown here is derived from an EMBL/GenBank/DDBJ whole genome shotgun (WGS) entry which is preliminary data.</text>
</comment>
<evidence type="ECO:0000313" key="2">
    <source>
        <dbReference type="Proteomes" id="UP000228496"/>
    </source>
</evidence>
<dbReference type="EMBL" id="PCXQ01000004">
    <property type="protein sequence ID" value="PJE50939.1"/>
    <property type="molecule type" value="Genomic_DNA"/>
</dbReference>
<organism evidence="1 2">
    <name type="scientific">Candidatus Yanofskybacteria bacterium CG10_big_fil_rev_8_21_14_0_10_36_16</name>
    <dbReference type="NCBI Taxonomy" id="1975096"/>
    <lineage>
        <taxon>Bacteria</taxon>
        <taxon>Candidatus Yanofskyibacteriota</taxon>
    </lineage>
</organism>
<sequence>MFIVLGLLLMCVVLYISEIAYRFIFSIIFNYKLYMSLPCYYLLDCWPDMPEWLGKYRKTLVFQDFVPFFYASAWVIKPNLIYIGLDIRGFDIDRSSEKNLRMFIVLHELGHIILQSNYFTFAPFIKRHVGHEIEADRFASVFIGKNNVRNFLEKLELFLIKNSADSVEMKIRILALDMPTLFYRYAN</sequence>
<dbReference type="AlphaFoldDB" id="A0A2J0QAW8"/>